<accession>A0A7V8NLV5</accession>
<comment type="caution">
    <text evidence="1">The sequence shown here is derived from an EMBL/GenBank/DDBJ whole genome shotgun (WGS) entry which is preliminary data.</text>
</comment>
<evidence type="ECO:0000313" key="1">
    <source>
        <dbReference type="EMBL" id="MBA0083691.1"/>
    </source>
</evidence>
<dbReference type="GO" id="GO:0016740">
    <property type="term" value="F:transferase activity"/>
    <property type="evidence" value="ECO:0007669"/>
    <property type="project" value="UniProtKB-KW"/>
</dbReference>
<feature type="non-terminal residue" evidence="1">
    <location>
        <position position="1"/>
    </location>
</feature>
<evidence type="ECO:0000313" key="2">
    <source>
        <dbReference type="Proteomes" id="UP000567293"/>
    </source>
</evidence>
<keyword evidence="2" id="KW-1185">Reference proteome</keyword>
<proteinExistence type="predicted"/>
<dbReference type="AlphaFoldDB" id="A0A7V8NLV5"/>
<dbReference type="Proteomes" id="UP000567293">
    <property type="component" value="Unassembled WGS sequence"/>
</dbReference>
<reference evidence="1" key="1">
    <citation type="submission" date="2020-06" db="EMBL/GenBank/DDBJ databases">
        <title>Legume-microbial interactions unlock mineral nutrients during tropical forest succession.</title>
        <authorList>
            <person name="Epihov D.Z."/>
        </authorList>
    </citation>
    <scope>NUCLEOTIDE SEQUENCE [LARGE SCALE GENOMIC DNA]</scope>
    <source>
        <strain evidence="1">Pan2503</strain>
    </source>
</reference>
<name>A0A7V8NLV5_9BACT</name>
<sequence length="60" mass="6220">SNSGLRARARTARLPCPVHFPTPALSTDNAAMIAAAAFPKLERGEFAALDIAAQASLTLV</sequence>
<organism evidence="1 2">
    <name type="scientific">Candidatus Acidiferrum panamense</name>
    <dbReference type="NCBI Taxonomy" id="2741543"/>
    <lineage>
        <taxon>Bacteria</taxon>
        <taxon>Pseudomonadati</taxon>
        <taxon>Acidobacteriota</taxon>
        <taxon>Terriglobia</taxon>
        <taxon>Candidatus Acidiferrales</taxon>
        <taxon>Candidatus Acidiferrum</taxon>
    </lineage>
</organism>
<protein>
    <submittedName>
        <fullName evidence="1">tRNA (Adenosine(37)-N6)-threonylcarbamoyltransferase complex transferase subunit TsaD</fullName>
    </submittedName>
</protein>
<gene>
    <name evidence="1" type="ORF">HRJ53_01720</name>
</gene>
<dbReference type="Gene3D" id="3.30.420.40">
    <property type="match status" value="2"/>
</dbReference>
<dbReference type="EMBL" id="JACDQQ010000174">
    <property type="protein sequence ID" value="MBA0083691.1"/>
    <property type="molecule type" value="Genomic_DNA"/>
</dbReference>